<evidence type="ECO:0000259" key="8">
    <source>
        <dbReference type="Pfam" id="PF01618"/>
    </source>
</evidence>
<comment type="similarity">
    <text evidence="6">Belongs to the exbB/tolQ family.</text>
</comment>
<dbReference type="GO" id="GO:0005886">
    <property type="term" value="C:plasma membrane"/>
    <property type="evidence" value="ECO:0007669"/>
    <property type="project" value="UniProtKB-SubCell"/>
</dbReference>
<dbReference type="GO" id="GO:0017038">
    <property type="term" value="P:protein import"/>
    <property type="evidence" value="ECO:0007669"/>
    <property type="project" value="TreeGrafter"/>
</dbReference>
<keyword evidence="5 7" id="KW-0472">Membrane</keyword>
<feature type="transmembrane region" description="Helical" evidence="7">
    <location>
        <begin position="12"/>
        <end position="31"/>
    </location>
</feature>
<dbReference type="PANTHER" id="PTHR30625:SF11">
    <property type="entry name" value="MOTA_TOLQ_EXBB PROTON CHANNEL DOMAIN-CONTAINING PROTEIN"/>
    <property type="match status" value="1"/>
</dbReference>
<sequence length="204" mass="22301">MFELIRSGGWVMWPIILCSIAALAITGERLWSLQKKYVTPSNLLAQAQQWLARGELDEARVNLLRESSPLGRILAAGLINRDHERVIIKEAIEDAGRHVAPELERYLRPLGTIAGVSPFLGLLGTVLGMIQMFSGIGSQGVGDPSIVAGGIAQALITTAAGLTVAIPSLMFYRYFRGRVDALLLDMEQEALKLVEILHGEREKD</sequence>
<evidence type="ECO:0000256" key="5">
    <source>
        <dbReference type="ARBA" id="ARBA00023136"/>
    </source>
</evidence>
<comment type="subcellular location">
    <subcellularLocation>
        <location evidence="1">Cell membrane</location>
        <topology evidence="1">Multi-pass membrane protein</topology>
    </subcellularLocation>
    <subcellularLocation>
        <location evidence="6">Membrane</location>
        <topology evidence="6">Multi-pass membrane protein</topology>
    </subcellularLocation>
</comment>
<evidence type="ECO:0000256" key="6">
    <source>
        <dbReference type="RuleBase" id="RU004057"/>
    </source>
</evidence>
<reference evidence="9 10" key="1">
    <citation type="journal article" date="2016" name="Nat. Commun.">
        <title>Thousands of microbial genomes shed light on interconnected biogeochemical processes in an aquifer system.</title>
        <authorList>
            <person name="Anantharaman K."/>
            <person name="Brown C.T."/>
            <person name="Hug L.A."/>
            <person name="Sharon I."/>
            <person name="Castelle C.J."/>
            <person name="Probst A.J."/>
            <person name="Thomas B.C."/>
            <person name="Singh A."/>
            <person name="Wilkins M.J."/>
            <person name="Karaoz U."/>
            <person name="Brodie E.L."/>
            <person name="Williams K.H."/>
            <person name="Hubbard S.S."/>
            <person name="Banfield J.F."/>
        </authorList>
    </citation>
    <scope>NUCLEOTIDE SEQUENCE [LARGE SCALE GENOMIC DNA]</scope>
</reference>
<keyword evidence="6" id="KW-0813">Transport</keyword>
<feature type="transmembrane region" description="Helical" evidence="7">
    <location>
        <begin position="113"/>
        <end position="134"/>
    </location>
</feature>
<comment type="caution">
    <text evidence="9">The sequence shown here is derived from an EMBL/GenBank/DDBJ whole genome shotgun (WGS) entry which is preliminary data.</text>
</comment>
<feature type="domain" description="MotA/TolQ/ExbB proton channel" evidence="8">
    <location>
        <begin position="67"/>
        <end position="187"/>
    </location>
</feature>
<evidence type="ECO:0000256" key="1">
    <source>
        <dbReference type="ARBA" id="ARBA00004651"/>
    </source>
</evidence>
<dbReference type="InterPro" id="IPR050790">
    <property type="entry name" value="ExbB/TolQ_transport"/>
</dbReference>
<keyword evidence="3 7" id="KW-0812">Transmembrane</keyword>
<name>A0A1F6TFA8_9PROT</name>
<evidence type="ECO:0000256" key="2">
    <source>
        <dbReference type="ARBA" id="ARBA00022475"/>
    </source>
</evidence>
<dbReference type="Pfam" id="PF01618">
    <property type="entry name" value="MotA_ExbB"/>
    <property type="match status" value="1"/>
</dbReference>
<evidence type="ECO:0000256" key="7">
    <source>
        <dbReference type="SAM" id="Phobius"/>
    </source>
</evidence>
<dbReference type="Proteomes" id="UP000179360">
    <property type="component" value="Unassembled WGS sequence"/>
</dbReference>
<accession>A0A1F6TFA8</accession>
<dbReference type="InterPro" id="IPR002898">
    <property type="entry name" value="MotA_ExbB_proton_chnl"/>
</dbReference>
<dbReference type="EMBL" id="MFSY01000130">
    <property type="protein sequence ID" value="OGI43817.1"/>
    <property type="molecule type" value="Genomic_DNA"/>
</dbReference>
<organism evidence="9 10">
    <name type="scientific">Candidatus Muproteobacteria bacterium RIFCSPHIGHO2_01_FULL_65_16</name>
    <dbReference type="NCBI Taxonomy" id="1817764"/>
    <lineage>
        <taxon>Bacteria</taxon>
        <taxon>Pseudomonadati</taxon>
        <taxon>Pseudomonadota</taxon>
        <taxon>Candidatus Muproteobacteria</taxon>
    </lineage>
</organism>
<feature type="transmembrane region" description="Helical" evidence="7">
    <location>
        <begin position="146"/>
        <end position="172"/>
    </location>
</feature>
<dbReference type="AlphaFoldDB" id="A0A1F6TFA8"/>
<dbReference type="STRING" id="1817764.A2637_02455"/>
<evidence type="ECO:0000313" key="10">
    <source>
        <dbReference type="Proteomes" id="UP000179360"/>
    </source>
</evidence>
<protein>
    <submittedName>
        <fullName evidence="9">Biopolymer transporter ExbB</fullName>
    </submittedName>
</protein>
<dbReference type="PANTHER" id="PTHR30625">
    <property type="entry name" value="PROTEIN TOLQ"/>
    <property type="match status" value="1"/>
</dbReference>
<proteinExistence type="inferred from homology"/>
<keyword evidence="2" id="KW-1003">Cell membrane</keyword>
<evidence type="ECO:0000313" key="9">
    <source>
        <dbReference type="EMBL" id="OGI43817.1"/>
    </source>
</evidence>
<evidence type="ECO:0000256" key="4">
    <source>
        <dbReference type="ARBA" id="ARBA00022989"/>
    </source>
</evidence>
<evidence type="ECO:0000256" key="3">
    <source>
        <dbReference type="ARBA" id="ARBA00022692"/>
    </source>
</evidence>
<gene>
    <name evidence="9" type="ORF">A2637_02455</name>
</gene>
<keyword evidence="6" id="KW-0653">Protein transport</keyword>
<keyword evidence="4 7" id="KW-1133">Transmembrane helix</keyword>